<evidence type="ECO:0000313" key="1">
    <source>
        <dbReference type="EMBL" id="KAF5753944.1"/>
    </source>
</evidence>
<dbReference type="Proteomes" id="UP000215914">
    <property type="component" value="Unassembled WGS sequence"/>
</dbReference>
<dbReference type="Gramene" id="mRNA:HanXRQr2_Chr17g0785781">
    <property type="protein sequence ID" value="mRNA:HanXRQr2_Chr17g0785781"/>
    <property type="gene ID" value="HanXRQr2_Chr17g0785781"/>
</dbReference>
<sequence length="69" mass="7741">MENIPNCLCSDNLIAYGLQPVDSLCTWRPIDPASSKVVIDFHFGTMRRDHIPPSCCISKENDVMMEVVS</sequence>
<reference evidence="1" key="1">
    <citation type="journal article" date="2017" name="Nature">
        <title>The sunflower genome provides insights into oil metabolism, flowering and Asterid evolution.</title>
        <authorList>
            <person name="Badouin H."/>
            <person name="Gouzy J."/>
            <person name="Grassa C.J."/>
            <person name="Murat F."/>
            <person name="Staton S.E."/>
            <person name="Cottret L."/>
            <person name="Lelandais-Briere C."/>
            <person name="Owens G.L."/>
            <person name="Carrere S."/>
            <person name="Mayjonade B."/>
            <person name="Legrand L."/>
            <person name="Gill N."/>
            <person name="Kane N.C."/>
            <person name="Bowers J.E."/>
            <person name="Hubner S."/>
            <person name="Bellec A."/>
            <person name="Berard A."/>
            <person name="Berges H."/>
            <person name="Blanchet N."/>
            <person name="Boniface M.C."/>
            <person name="Brunel D."/>
            <person name="Catrice O."/>
            <person name="Chaidir N."/>
            <person name="Claudel C."/>
            <person name="Donnadieu C."/>
            <person name="Faraut T."/>
            <person name="Fievet G."/>
            <person name="Helmstetter N."/>
            <person name="King M."/>
            <person name="Knapp S.J."/>
            <person name="Lai Z."/>
            <person name="Le Paslier M.C."/>
            <person name="Lippi Y."/>
            <person name="Lorenzon L."/>
            <person name="Mandel J.R."/>
            <person name="Marage G."/>
            <person name="Marchand G."/>
            <person name="Marquand E."/>
            <person name="Bret-Mestries E."/>
            <person name="Morien E."/>
            <person name="Nambeesan S."/>
            <person name="Nguyen T."/>
            <person name="Pegot-Espagnet P."/>
            <person name="Pouilly N."/>
            <person name="Raftis F."/>
            <person name="Sallet E."/>
            <person name="Schiex T."/>
            <person name="Thomas J."/>
            <person name="Vandecasteele C."/>
            <person name="Vares D."/>
            <person name="Vear F."/>
            <person name="Vautrin S."/>
            <person name="Crespi M."/>
            <person name="Mangin B."/>
            <person name="Burke J.M."/>
            <person name="Salse J."/>
            <person name="Munos S."/>
            <person name="Vincourt P."/>
            <person name="Rieseberg L.H."/>
            <person name="Langlade N.B."/>
        </authorList>
    </citation>
    <scope>NUCLEOTIDE SEQUENCE</scope>
    <source>
        <tissue evidence="1">Leaves</tissue>
    </source>
</reference>
<organism evidence="1 2">
    <name type="scientific">Helianthus annuus</name>
    <name type="common">Common sunflower</name>
    <dbReference type="NCBI Taxonomy" id="4232"/>
    <lineage>
        <taxon>Eukaryota</taxon>
        <taxon>Viridiplantae</taxon>
        <taxon>Streptophyta</taxon>
        <taxon>Embryophyta</taxon>
        <taxon>Tracheophyta</taxon>
        <taxon>Spermatophyta</taxon>
        <taxon>Magnoliopsida</taxon>
        <taxon>eudicotyledons</taxon>
        <taxon>Gunneridae</taxon>
        <taxon>Pentapetalae</taxon>
        <taxon>asterids</taxon>
        <taxon>campanulids</taxon>
        <taxon>Asterales</taxon>
        <taxon>Asteraceae</taxon>
        <taxon>Asteroideae</taxon>
        <taxon>Heliantheae alliance</taxon>
        <taxon>Heliantheae</taxon>
        <taxon>Helianthus</taxon>
    </lineage>
</organism>
<proteinExistence type="predicted"/>
<gene>
    <name evidence="1" type="ORF">HanXRQr2_Chr17g0785781</name>
</gene>
<evidence type="ECO:0000313" key="2">
    <source>
        <dbReference type="Proteomes" id="UP000215914"/>
    </source>
</evidence>
<dbReference type="EMBL" id="MNCJ02000332">
    <property type="protein sequence ID" value="KAF5753944.1"/>
    <property type="molecule type" value="Genomic_DNA"/>
</dbReference>
<keyword evidence="2" id="KW-1185">Reference proteome</keyword>
<reference evidence="1" key="2">
    <citation type="submission" date="2020-06" db="EMBL/GenBank/DDBJ databases">
        <title>Helianthus annuus Genome sequencing and assembly Release 2.</title>
        <authorList>
            <person name="Gouzy J."/>
            <person name="Langlade N."/>
            <person name="Munos S."/>
        </authorList>
    </citation>
    <scope>NUCLEOTIDE SEQUENCE</scope>
    <source>
        <tissue evidence="1">Leaves</tissue>
    </source>
</reference>
<name>A0A9K3DED5_HELAN</name>
<dbReference type="AlphaFoldDB" id="A0A9K3DED5"/>
<accession>A0A9K3DED5</accession>
<protein>
    <submittedName>
        <fullName evidence="1">Uncharacterized protein</fullName>
    </submittedName>
</protein>
<comment type="caution">
    <text evidence="1">The sequence shown here is derived from an EMBL/GenBank/DDBJ whole genome shotgun (WGS) entry which is preliminary data.</text>
</comment>